<keyword evidence="3" id="KW-1003">Cell membrane</keyword>
<gene>
    <name evidence="10" type="ORF">FO442_03905</name>
</gene>
<evidence type="ECO:0000256" key="5">
    <source>
        <dbReference type="ARBA" id="ARBA00022989"/>
    </source>
</evidence>
<sequence>MRFGLIISISKALLLARWKQTLVAAIGVTFSITMFITLLSFMTGLNKMLDGLILNRTPHVHIYKEILPSEKQPIDYTSDAHNFISSVKPKNDLLDLRNSSVIMKSLRDDPRVLGVSPKVNVQVFYNIGAVDLNGVLNGIDVVEENRLFSFSEYVVEGDYQELKSVPNSIVLGKGAAEKMLASIGDNIQITTSRGERVQLKVVGYFQSGIQDIDKVQSYVSLTTAQKLLGESNSYITDIQVKLRDMNKAPEIAKEYKQIYEVEAVDIQTANAQFETGTAIRTLISYAVGITLLIVAGFGIYNILNMMIYEKMDTIAILKATGFSGKDVKRVFISIALTIGVFGGLFGLFFGFLISSGIDQIPFKTEALPTIKTYPINYDLRYYLIAGIFSIVTTYFAGYFPSRKASKVDPVVIIRGK</sequence>
<feature type="transmembrane region" description="Helical" evidence="7">
    <location>
        <begin position="330"/>
        <end position="353"/>
    </location>
</feature>
<dbReference type="PANTHER" id="PTHR30489:SF0">
    <property type="entry name" value="LIPOPROTEIN-RELEASING SYSTEM TRANSMEMBRANE PROTEIN LOLE"/>
    <property type="match status" value="1"/>
</dbReference>
<evidence type="ECO:0000256" key="4">
    <source>
        <dbReference type="ARBA" id="ARBA00022692"/>
    </source>
</evidence>
<dbReference type="InterPro" id="IPR003838">
    <property type="entry name" value="ABC3_permease_C"/>
</dbReference>
<dbReference type="GO" id="GO:0098797">
    <property type="term" value="C:plasma membrane protein complex"/>
    <property type="evidence" value="ECO:0007669"/>
    <property type="project" value="TreeGrafter"/>
</dbReference>
<organism evidence="10 11">
    <name type="scientific">Fluviicola chungangensis</name>
    <dbReference type="NCBI Taxonomy" id="2597671"/>
    <lineage>
        <taxon>Bacteria</taxon>
        <taxon>Pseudomonadati</taxon>
        <taxon>Bacteroidota</taxon>
        <taxon>Flavobacteriia</taxon>
        <taxon>Flavobacteriales</taxon>
        <taxon>Crocinitomicaceae</taxon>
        <taxon>Fluviicola</taxon>
    </lineage>
</organism>
<proteinExistence type="inferred from homology"/>
<comment type="subcellular location">
    <subcellularLocation>
        <location evidence="1">Cell membrane</location>
        <topology evidence="1">Multi-pass membrane protein</topology>
    </subcellularLocation>
</comment>
<keyword evidence="11" id="KW-1185">Reference proteome</keyword>
<name>A0A556N294_9FLAO</name>
<dbReference type="Pfam" id="PF02687">
    <property type="entry name" value="FtsX"/>
    <property type="match status" value="1"/>
</dbReference>
<reference evidence="10 11" key="1">
    <citation type="submission" date="2019-07" db="EMBL/GenBank/DDBJ databases">
        <authorList>
            <person name="Huq M.A."/>
        </authorList>
    </citation>
    <scope>NUCLEOTIDE SEQUENCE [LARGE SCALE GENOMIC DNA]</scope>
    <source>
        <strain evidence="10 11">MAH-3</strain>
    </source>
</reference>
<evidence type="ECO:0000256" key="6">
    <source>
        <dbReference type="ARBA" id="ARBA00023136"/>
    </source>
</evidence>
<dbReference type="InterPro" id="IPR025857">
    <property type="entry name" value="MacB_PCD"/>
</dbReference>
<dbReference type="AlphaFoldDB" id="A0A556N294"/>
<feature type="transmembrane region" description="Helical" evidence="7">
    <location>
        <begin position="21"/>
        <end position="42"/>
    </location>
</feature>
<evidence type="ECO:0000256" key="1">
    <source>
        <dbReference type="ARBA" id="ARBA00004651"/>
    </source>
</evidence>
<dbReference type="Proteomes" id="UP000316008">
    <property type="component" value="Unassembled WGS sequence"/>
</dbReference>
<dbReference type="GO" id="GO:0044874">
    <property type="term" value="P:lipoprotein localization to outer membrane"/>
    <property type="evidence" value="ECO:0007669"/>
    <property type="project" value="TreeGrafter"/>
</dbReference>
<dbReference type="Pfam" id="PF12704">
    <property type="entry name" value="MacB_PCD"/>
    <property type="match status" value="1"/>
</dbReference>
<dbReference type="RefSeq" id="WP_144331847.1">
    <property type="nucleotide sequence ID" value="NZ_VLPL01000002.1"/>
</dbReference>
<comment type="caution">
    <text evidence="10">The sequence shown here is derived from an EMBL/GenBank/DDBJ whole genome shotgun (WGS) entry which is preliminary data.</text>
</comment>
<keyword evidence="5 7" id="KW-1133">Transmembrane helix</keyword>
<feature type="transmembrane region" description="Helical" evidence="7">
    <location>
        <begin position="282"/>
        <end position="303"/>
    </location>
</feature>
<evidence type="ECO:0000313" key="11">
    <source>
        <dbReference type="Proteomes" id="UP000316008"/>
    </source>
</evidence>
<dbReference type="EMBL" id="VLPL01000002">
    <property type="protein sequence ID" value="TSJ46310.1"/>
    <property type="molecule type" value="Genomic_DNA"/>
</dbReference>
<evidence type="ECO:0000259" key="9">
    <source>
        <dbReference type="Pfam" id="PF12704"/>
    </source>
</evidence>
<evidence type="ECO:0000313" key="10">
    <source>
        <dbReference type="EMBL" id="TSJ46310.1"/>
    </source>
</evidence>
<dbReference type="InterPro" id="IPR051447">
    <property type="entry name" value="Lipoprotein-release_system"/>
</dbReference>
<evidence type="ECO:0000256" key="7">
    <source>
        <dbReference type="SAM" id="Phobius"/>
    </source>
</evidence>
<evidence type="ECO:0000256" key="3">
    <source>
        <dbReference type="ARBA" id="ARBA00022475"/>
    </source>
</evidence>
<evidence type="ECO:0000259" key="8">
    <source>
        <dbReference type="Pfam" id="PF02687"/>
    </source>
</evidence>
<dbReference type="OrthoDB" id="9770036at2"/>
<feature type="domain" description="MacB-like periplasmic core" evidence="9">
    <location>
        <begin position="21"/>
        <end position="257"/>
    </location>
</feature>
<feature type="domain" description="ABC3 transporter permease C-terminal" evidence="8">
    <location>
        <begin position="287"/>
        <end position="409"/>
    </location>
</feature>
<keyword evidence="4 7" id="KW-0812">Transmembrane</keyword>
<comment type="similarity">
    <text evidence="2">Belongs to the ABC-4 integral membrane protein family. LolC/E subfamily.</text>
</comment>
<protein>
    <submittedName>
        <fullName evidence="10">ABC transporter permease</fullName>
    </submittedName>
</protein>
<feature type="transmembrane region" description="Helical" evidence="7">
    <location>
        <begin position="381"/>
        <end position="399"/>
    </location>
</feature>
<evidence type="ECO:0000256" key="2">
    <source>
        <dbReference type="ARBA" id="ARBA00005236"/>
    </source>
</evidence>
<keyword evidence="6 7" id="KW-0472">Membrane</keyword>
<accession>A0A556N294</accession>
<dbReference type="PANTHER" id="PTHR30489">
    <property type="entry name" value="LIPOPROTEIN-RELEASING SYSTEM TRANSMEMBRANE PROTEIN LOLE"/>
    <property type="match status" value="1"/>
</dbReference>